<comment type="caution">
    <text evidence="9">The sequence shown here is derived from an EMBL/GenBank/DDBJ whole genome shotgun (WGS) entry which is preliminary data.</text>
</comment>
<comment type="similarity">
    <text evidence="3 7">Belongs to the NAD(P)-dependent epimerase/dehydratase family. dTDP-glucose dehydratase subfamily.</text>
</comment>
<evidence type="ECO:0000256" key="2">
    <source>
        <dbReference type="ARBA" id="ARBA00001911"/>
    </source>
</evidence>
<evidence type="ECO:0000256" key="1">
    <source>
        <dbReference type="ARBA" id="ARBA00001539"/>
    </source>
</evidence>
<comment type="catalytic activity">
    <reaction evidence="1 7">
        <text>dTDP-alpha-D-glucose = dTDP-4-dehydro-6-deoxy-alpha-D-glucose + H2O</text>
        <dbReference type="Rhea" id="RHEA:17221"/>
        <dbReference type="ChEBI" id="CHEBI:15377"/>
        <dbReference type="ChEBI" id="CHEBI:57477"/>
        <dbReference type="ChEBI" id="CHEBI:57649"/>
        <dbReference type="EC" id="4.2.1.46"/>
    </reaction>
</comment>
<protein>
    <recommendedName>
        <fullName evidence="4 7">dTDP-glucose 4,6-dehydratase</fullName>
        <ecNumber evidence="4 7">4.2.1.46</ecNumber>
    </recommendedName>
</protein>
<dbReference type="NCBIfam" id="TIGR01181">
    <property type="entry name" value="dTDP_gluc_dehyt"/>
    <property type="match status" value="1"/>
</dbReference>
<evidence type="ECO:0000256" key="4">
    <source>
        <dbReference type="ARBA" id="ARBA00011990"/>
    </source>
</evidence>
<dbReference type="InterPro" id="IPR036291">
    <property type="entry name" value="NAD(P)-bd_dom_sf"/>
</dbReference>
<evidence type="ECO:0000256" key="7">
    <source>
        <dbReference type="RuleBase" id="RU004473"/>
    </source>
</evidence>
<dbReference type="CDD" id="cd05246">
    <property type="entry name" value="dTDP_GD_SDR_e"/>
    <property type="match status" value="1"/>
</dbReference>
<evidence type="ECO:0000256" key="3">
    <source>
        <dbReference type="ARBA" id="ARBA00008178"/>
    </source>
</evidence>
<evidence type="ECO:0000313" key="10">
    <source>
        <dbReference type="Proteomes" id="UP001597294"/>
    </source>
</evidence>
<sequence length="355" mass="39626">MTGSSCIWHGKSVLITGGAGFIGSEIVRSLKKFNPAKITVLDKMTYAADLQRIDSGKSIVVEEVALEDAEAVLATVTNAKPDYIIHCAAESHVDRSIDGPDSFVISNVVGTLNLLQAALKHWCLRGSDSDFRFLHISTDEVYGSLGGEGVFSERSPYNPRSPYSATKAASDHLVQAWFHTYGLPIIITNCGNNYGPWQFPEKLIPLMILAALDQKPLPLYGNGEQIREWIHVRDHVRGIYAALEMGRVGETYLIGSGEEKSNRAVVEEICGLLDQRFPERGGHNHLISHVEDRPGHDFRYALDTEKIQRETGWHPQVSFNEGLAQTLDWYLDMESWWRPLLNQKNTGARLGVFKH</sequence>
<keyword evidence="5" id="KW-0520">NAD</keyword>
<dbReference type="Gene3D" id="3.40.50.720">
    <property type="entry name" value="NAD(P)-binding Rossmann-like Domain"/>
    <property type="match status" value="1"/>
</dbReference>
<evidence type="ECO:0000256" key="5">
    <source>
        <dbReference type="ARBA" id="ARBA00023027"/>
    </source>
</evidence>
<dbReference type="PANTHER" id="PTHR43000">
    <property type="entry name" value="DTDP-D-GLUCOSE 4,6-DEHYDRATASE-RELATED"/>
    <property type="match status" value="1"/>
</dbReference>
<accession>A0ABW5BED6</accession>
<dbReference type="InterPro" id="IPR016040">
    <property type="entry name" value="NAD(P)-bd_dom"/>
</dbReference>
<comment type="cofactor">
    <cofactor evidence="2 7">
        <name>NAD(+)</name>
        <dbReference type="ChEBI" id="CHEBI:57540"/>
    </cofactor>
</comment>
<evidence type="ECO:0000256" key="6">
    <source>
        <dbReference type="ARBA" id="ARBA00023239"/>
    </source>
</evidence>
<keyword evidence="10" id="KW-1185">Reference proteome</keyword>
<proteinExistence type="inferred from homology"/>
<dbReference type="EMBL" id="JBHUII010000001">
    <property type="protein sequence ID" value="MFD2204452.1"/>
    <property type="molecule type" value="Genomic_DNA"/>
</dbReference>
<dbReference type="InterPro" id="IPR005888">
    <property type="entry name" value="dTDP_Gluc_deHydtase"/>
</dbReference>
<dbReference type="Proteomes" id="UP001597294">
    <property type="component" value="Unassembled WGS sequence"/>
</dbReference>
<name>A0ABW5BED6_9PROT</name>
<dbReference type="EC" id="4.2.1.46" evidence="4 7"/>
<dbReference type="SUPFAM" id="SSF51735">
    <property type="entry name" value="NAD(P)-binding Rossmann-fold domains"/>
    <property type="match status" value="1"/>
</dbReference>
<keyword evidence="6 7" id="KW-0456">Lyase</keyword>
<evidence type="ECO:0000259" key="8">
    <source>
        <dbReference type="Pfam" id="PF16363"/>
    </source>
</evidence>
<gene>
    <name evidence="9" type="primary">rfbB</name>
    <name evidence="9" type="ORF">ACFSKO_02455</name>
</gene>
<dbReference type="Gene3D" id="3.90.25.10">
    <property type="entry name" value="UDP-galactose 4-epimerase, domain 1"/>
    <property type="match status" value="1"/>
</dbReference>
<organism evidence="9 10">
    <name type="scientific">Kiloniella antarctica</name>
    <dbReference type="NCBI Taxonomy" id="1550907"/>
    <lineage>
        <taxon>Bacteria</taxon>
        <taxon>Pseudomonadati</taxon>
        <taxon>Pseudomonadota</taxon>
        <taxon>Alphaproteobacteria</taxon>
        <taxon>Rhodospirillales</taxon>
        <taxon>Kiloniellaceae</taxon>
        <taxon>Kiloniella</taxon>
    </lineage>
</organism>
<evidence type="ECO:0000313" key="9">
    <source>
        <dbReference type="EMBL" id="MFD2204452.1"/>
    </source>
</evidence>
<dbReference type="RefSeq" id="WP_380248051.1">
    <property type="nucleotide sequence ID" value="NZ_JBHUII010000001.1"/>
</dbReference>
<feature type="domain" description="NAD(P)-binding" evidence="8">
    <location>
        <begin position="14"/>
        <end position="325"/>
    </location>
</feature>
<dbReference type="GO" id="GO:0008460">
    <property type="term" value="F:dTDP-glucose 4,6-dehydratase activity"/>
    <property type="evidence" value="ECO:0007669"/>
    <property type="project" value="UniProtKB-EC"/>
</dbReference>
<dbReference type="Pfam" id="PF16363">
    <property type="entry name" value="GDP_Man_Dehyd"/>
    <property type="match status" value="1"/>
</dbReference>
<reference evidence="10" key="1">
    <citation type="journal article" date="2019" name="Int. J. Syst. Evol. Microbiol.">
        <title>The Global Catalogue of Microorganisms (GCM) 10K type strain sequencing project: providing services to taxonomists for standard genome sequencing and annotation.</title>
        <authorList>
            <consortium name="The Broad Institute Genomics Platform"/>
            <consortium name="The Broad Institute Genome Sequencing Center for Infectious Disease"/>
            <person name="Wu L."/>
            <person name="Ma J."/>
        </authorList>
    </citation>
    <scope>NUCLEOTIDE SEQUENCE [LARGE SCALE GENOMIC DNA]</scope>
    <source>
        <strain evidence="10">CGMCC 4.7192</strain>
    </source>
</reference>